<dbReference type="Gene3D" id="3.40.50.12230">
    <property type="match status" value="1"/>
</dbReference>
<dbReference type="GO" id="GO:0004479">
    <property type="term" value="F:methionyl-tRNA formyltransferase activity"/>
    <property type="evidence" value="ECO:0007669"/>
    <property type="project" value="UniProtKB-EC"/>
</dbReference>
<gene>
    <name evidence="2" type="ORF">ABIC20_007139</name>
</gene>
<protein>
    <submittedName>
        <fullName evidence="2">Methionyl-tRNA formyltransferase</fullName>
        <ecNumber evidence="2">2.1.2.9</ecNumber>
    </submittedName>
</protein>
<evidence type="ECO:0000313" key="2">
    <source>
        <dbReference type="EMBL" id="MET3869754.1"/>
    </source>
</evidence>
<dbReference type="SUPFAM" id="SSF53328">
    <property type="entry name" value="Formyltransferase"/>
    <property type="match status" value="1"/>
</dbReference>
<dbReference type="Proteomes" id="UP001549119">
    <property type="component" value="Unassembled WGS sequence"/>
</dbReference>
<feature type="domain" description="Formyl transferase N-terminal" evidence="1">
    <location>
        <begin position="45"/>
        <end position="171"/>
    </location>
</feature>
<name>A0ABV2NT93_9HYPH</name>
<comment type="caution">
    <text evidence="2">The sequence shown here is derived from an EMBL/GenBank/DDBJ whole genome shotgun (WGS) entry which is preliminary data.</text>
</comment>
<dbReference type="InterPro" id="IPR036477">
    <property type="entry name" value="Formyl_transf_N_sf"/>
</dbReference>
<dbReference type="InterPro" id="IPR002376">
    <property type="entry name" value="Formyl_transf_N"/>
</dbReference>
<dbReference type="RefSeq" id="WP_209651382.1">
    <property type="nucleotide sequence ID" value="NZ_JBEPNV010000003.1"/>
</dbReference>
<dbReference type="EMBL" id="JBEPNW010000005">
    <property type="protein sequence ID" value="MET3869754.1"/>
    <property type="molecule type" value="Genomic_DNA"/>
</dbReference>
<dbReference type="PANTHER" id="PTHR11138">
    <property type="entry name" value="METHIONYL-TRNA FORMYLTRANSFERASE"/>
    <property type="match status" value="1"/>
</dbReference>
<evidence type="ECO:0000259" key="1">
    <source>
        <dbReference type="Pfam" id="PF00551"/>
    </source>
</evidence>
<dbReference type="EC" id="2.1.2.9" evidence="2"/>
<accession>A0ABV2NT93</accession>
<dbReference type="Pfam" id="PF00551">
    <property type="entry name" value="Formyl_trans_N"/>
    <property type="match status" value="1"/>
</dbReference>
<reference evidence="2 3" key="1">
    <citation type="submission" date="2024-06" db="EMBL/GenBank/DDBJ databases">
        <title>Genomics of switchgrass bacterial isolates.</title>
        <authorList>
            <person name="Shade A."/>
        </authorList>
    </citation>
    <scope>NUCLEOTIDE SEQUENCE [LARGE SCALE GENOMIC DNA]</scope>
    <source>
        <strain evidence="2 3">PvP084</strain>
    </source>
</reference>
<sequence length="261" mass="29176">MTMKLIFMGRKAAACAALQIAYDGGSEILVVAGKQGGEELEAGEHEVFLLAKKLGLEICTEDLLNEMLADTKNGRRTSLNTVDYLICIQYGRKIKREIVELPIRGSINFHPAPLPAYRGWGTYNVGILEGATRWATSAHYMTDHIDAGPIIDTEWFQIDPGRITAADLEQITTQHLISQFGRLYVGMTSRSLPLPQEQGAGRTFYRAEVLAMKNVTDQDTEDTIQKKIRAFWRPPYPGAQVLIDGRNYTLVNEEILTRLCT</sequence>
<keyword evidence="3" id="KW-1185">Reference proteome</keyword>
<keyword evidence="2" id="KW-0808">Transferase</keyword>
<dbReference type="PANTHER" id="PTHR11138:SF5">
    <property type="entry name" value="METHIONYL-TRNA FORMYLTRANSFERASE, MITOCHONDRIAL"/>
    <property type="match status" value="1"/>
</dbReference>
<organism evidence="2 3">
    <name type="scientific">Methylobacterium radiotolerans</name>
    <dbReference type="NCBI Taxonomy" id="31998"/>
    <lineage>
        <taxon>Bacteria</taxon>
        <taxon>Pseudomonadati</taxon>
        <taxon>Pseudomonadota</taxon>
        <taxon>Alphaproteobacteria</taxon>
        <taxon>Hyphomicrobiales</taxon>
        <taxon>Methylobacteriaceae</taxon>
        <taxon>Methylobacterium</taxon>
    </lineage>
</organism>
<evidence type="ECO:0000313" key="3">
    <source>
        <dbReference type="Proteomes" id="UP001549119"/>
    </source>
</evidence>
<proteinExistence type="predicted"/>